<reference evidence="9 10" key="1">
    <citation type="submission" date="2019-06" db="EMBL/GenBank/DDBJ databases">
        <title>Whole genome shotgun sequence of Pseudonocardia hydrocarbonoxydans NBRC 14498.</title>
        <authorList>
            <person name="Hosoyama A."/>
            <person name="Uohara A."/>
            <person name="Ohji S."/>
            <person name="Ichikawa N."/>
        </authorList>
    </citation>
    <scope>NUCLEOTIDE SEQUENCE [LARGE SCALE GENOMIC DNA]</scope>
    <source>
        <strain evidence="9 10">NBRC 14498</strain>
    </source>
</reference>
<dbReference type="Gene3D" id="1.10.10.10">
    <property type="entry name" value="Winged helix-like DNA-binding domain superfamily/Winged helix DNA-binding domain"/>
    <property type="match status" value="1"/>
</dbReference>
<evidence type="ECO:0000256" key="2">
    <source>
        <dbReference type="ARBA" id="ARBA00023015"/>
    </source>
</evidence>
<dbReference type="SMART" id="SM00862">
    <property type="entry name" value="Trans_reg_C"/>
    <property type="match status" value="1"/>
</dbReference>
<dbReference type="Gene3D" id="1.25.40.10">
    <property type="entry name" value="Tetratricopeptide repeat domain"/>
    <property type="match status" value="2"/>
</dbReference>
<dbReference type="EMBL" id="BJNG01000036">
    <property type="protein sequence ID" value="GEC21756.1"/>
    <property type="molecule type" value="Genomic_DNA"/>
</dbReference>
<evidence type="ECO:0000259" key="6">
    <source>
        <dbReference type="SMART" id="SM00382"/>
    </source>
</evidence>
<keyword evidence="3" id="KW-0238">DNA-binding</keyword>
<dbReference type="InterPro" id="IPR027417">
    <property type="entry name" value="P-loop_NTPase"/>
</dbReference>
<feature type="domain" description="Bacterial transcriptional activator" evidence="8">
    <location>
        <begin position="96"/>
        <end position="242"/>
    </location>
</feature>
<gene>
    <name evidence="9" type="ORF">PHY01_40390</name>
</gene>
<evidence type="ECO:0000313" key="10">
    <source>
        <dbReference type="Proteomes" id="UP000320338"/>
    </source>
</evidence>
<evidence type="ECO:0000256" key="4">
    <source>
        <dbReference type="ARBA" id="ARBA00023163"/>
    </source>
</evidence>
<dbReference type="InterPro" id="IPR001867">
    <property type="entry name" value="OmpR/PhoB-type_DNA-bd"/>
</dbReference>
<dbReference type="InterPro" id="IPR041664">
    <property type="entry name" value="AAA_16"/>
</dbReference>
<dbReference type="PANTHER" id="PTHR35807">
    <property type="entry name" value="TRANSCRIPTIONAL REGULATOR REDD-RELATED"/>
    <property type="match status" value="1"/>
</dbReference>
<proteinExistence type="inferred from homology"/>
<keyword evidence="2" id="KW-0805">Transcription regulation</keyword>
<sequence length="1099" mass="115248">MDIVMVRLCGVLEVTRGDEPVVVVGRKARLLLARLAAADGAVLAAADLVEALWADTLPARPANDVATLVSRLRAALGPAAVLGGRDGYRLGPDVRTDIADAVSLSREGTRQLRAGRAALAAAAARRGVELLGDGRALVGSPEAGWVLDLRGEVTALLRTLRHLLAEAATAADDPAVAITAGRAAVMVDPLDECAHRLLMAAHDAAGEQDRALAVYERLRSALAEELGVDPDEHTRALHVAILHGRTPAPARRTVAAAPPRAPAGRDAELAVLATAWEAAVVGDARTVLVTGEAGIGKTTLAEAAAAFAVGTGGLVLRARCYAAERSLFLRPVLDALGPALLSRPAPQARRLAGPAAGVLAGMLSDAAGVLGEPEPPLGSPEMARSRALDAVRDAVHGLAATAPVLLLLDDLHNAGVATVELLHHLARRSAGTRLLALATVRTEEGAAALDALAEVTDRVEVGPLGPDAVALLAARAGAARRGEDVLRRTRGHTLFVVECLRALAAGEHGVPESLQAAILARLRRAGSDIERMLRAGAVLGTAVSPDLVAAMLELPAPTVVHLCEEAAAARLLVAVGAEYEFANDLLHEALYATTPTPTRLAHHHRAADLLADRPEALAGHAEALGDRPRAARAWLAAGEDALARFASADARALLDRAVAAVPADDPVLTGRIHLARSRACESLADFEPALHDVRAGVDHFRAAGERRLEMTALRRYLSDLAPVVPAQELEQQLATGVRIAHEFDDKAAQADLLGGQAILAANRLRFAEAIELGRRAVAAGRAGRNEEALAGGLDGLKTAYAYLGETERLAPVLAELEPLLRRQGRLHLLHWAVFESALPAVAAADWDTAIARIDDALAINRRSGPRAPEVWIVAHRGWVERLRGRYAEAVELGRQATRLARAAPHDWWLPTAHALLASTLLELGEVAEATVLLREAETAARRGGTEAYLLRSLAPLAQATGSPEVLEAADALLGRIRAPAGSAWLAGGDTYLTVARAWRQRGEPRRARVVLAPLLTAARRTGWIPWLTAGELEDAAALAELGEHVEAKRLRHRAGELARRHGMPHLAERAAAAVSGARRHSSSASRAAARAAPPGSTGA</sequence>
<evidence type="ECO:0000259" key="7">
    <source>
        <dbReference type="SMART" id="SM00862"/>
    </source>
</evidence>
<comment type="similarity">
    <text evidence="1">Belongs to the AfsR/DnrI/RedD regulatory family.</text>
</comment>
<organism evidence="9 10">
    <name type="scientific">Pseudonocardia hydrocarbonoxydans</name>
    <dbReference type="NCBI Taxonomy" id="76726"/>
    <lineage>
        <taxon>Bacteria</taxon>
        <taxon>Bacillati</taxon>
        <taxon>Actinomycetota</taxon>
        <taxon>Actinomycetes</taxon>
        <taxon>Pseudonocardiales</taxon>
        <taxon>Pseudonocardiaceae</taxon>
        <taxon>Pseudonocardia</taxon>
    </lineage>
</organism>
<evidence type="ECO:0000256" key="5">
    <source>
        <dbReference type="SAM" id="MobiDB-lite"/>
    </source>
</evidence>
<feature type="domain" description="AAA+ ATPase" evidence="6">
    <location>
        <begin position="283"/>
        <end position="465"/>
    </location>
</feature>
<comment type="caution">
    <text evidence="9">The sequence shown here is derived from an EMBL/GenBank/DDBJ whole genome shotgun (WGS) entry which is preliminary data.</text>
</comment>
<protein>
    <submittedName>
        <fullName evidence="9">SARP family transcriptional regulator</fullName>
    </submittedName>
</protein>
<dbReference type="AlphaFoldDB" id="A0A4Y3WWL7"/>
<keyword evidence="10" id="KW-1185">Reference proteome</keyword>
<evidence type="ECO:0000256" key="3">
    <source>
        <dbReference type="ARBA" id="ARBA00023125"/>
    </source>
</evidence>
<name>A0A4Y3WWL7_9PSEU</name>
<dbReference type="GO" id="GO:0000160">
    <property type="term" value="P:phosphorelay signal transduction system"/>
    <property type="evidence" value="ECO:0007669"/>
    <property type="project" value="InterPro"/>
</dbReference>
<dbReference type="InterPro" id="IPR003593">
    <property type="entry name" value="AAA+_ATPase"/>
</dbReference>
<dbReference type="Pfam" id="PF13191">
    <property type="entry name" value="AAA_16"/>
    <property type="match status" value="1"/>
</dbReference>
<feature type="compositionally biased region" description="Low complexity" evidence="5">
    <location>
        <begin position="1073"/>
        <end position="1092"/>
    </location>
</feature>
<dbReference type="SUPFAM" id="SSF52540">
    <property type="entry name" value="P-loop containing nucleoside triphosphate hydrolases"/>
    <property type="match status" value="1"/>
</dbReference>
<dbReference type="GO" id="GO:0006355">
    <property type="term" value="P:regulation of DNA-templated transcription"/>
    <property type="evidence" value="ECO:0007669"/>
    <property type="project" value="InterPro"/>
</dbReference>
<evidence type="ECO:0000313" key="9">
    <source>
        <dbReference type="EMBL" id="GEC21756.1"/>
    </source>
</evidence>
<dbReference type="InterPro" id="IPR016032">
    <property type="entry name" value="Sig_transdc_resp-reg_C-effctor"/>
</dbReference>
<dbReference type="InterPro" id="IPR051677">
    <property type="entry name" value="AfsR-DnrI-RedD_regulator"/>
</dbReference>
<feature type="domain" description="OmpR/PhoB-type" evidence="7">
    <location>
        <begin position="18"/>
        <end position="90"/>
    </location>
</feature>
<dbReference type="RefSeq" id="WP_170183896.1">
    <property type="nucleotide sequence ID" value="NZ_BAAARZ010000039.1"/>
</dbReference>
<dbReference type="InterPro" id="IPR005158">
    <property type="entry name" value="BTAD"/>
</dbReference>
<dbReference type="SMART" id="SM00382">
    <property type="entry name" value="AAA"/>
    <property type="match status" value="1"/>
</dbReference>
<dbReference type="PANTHER" id="PTHR35807:SF1">
    <property type="entry name" value="TRANSCRIPTIONAL REGULATOR REDD"/>
    <property type="match status" value="1"/>
</dbReference>
<dbReference type="SUPFAM" id="SSF46894">
    <property type="entry name" value="C-terminal effector domain of the bipartite response regulators"/>
    <property type="match status" value="1"/>
</dbReference>
<dbReference type="SUPFAM" id="SSF48452">
    <property type="entry name" value="TPR-like"/>
    <property type="match status" value="2"/>
</dbReference>
<dbReference type="InterPro" id="IPR036388">
    <property type="entry name" value="WH-like_DNA-bd_sf"/>
</dbReference>
<keyword evidence="4" id="KW-0804">Transcription</keyword>
<dbReference type="GO" id="GO:0003677">
    <property type="term" value="F:DNA binding"/>
    <property type="evidence" value="ECO:0007669"/>
    <property type="project" value="UniProtKB-KW"/>
</dbReference>
<evidence type="ECO:0000259" key="8">
    <source>
        <dbReference type="SMART" id="SM01043"/>
    </source>
</evidence>
<accession>A0A4Y3WWL7</accession>
<dbReference type="Proteomes" id="UP000320338">
    <property type="component" value="Unassembled WGS sequence"/>
</dbReference>
<dbReference type="SMART" id="SM01043">
    <property type="entry name" value="BTAD"/>
    <property type="match status" value="1"/>
</dbReference>
<feature type="region of interest" description="Disordered" evidence="5">
    <location>
        <begin position="1073"/>
        <end position="1099"/>
    </location>
</feature>
<dbReference type="Pfam" id="PF03704">
    <property type="entry name" value="BTAD"/>
    <property type="match status" value="1"/>
</dbReference>
<evidence type="ECO:0000256" key="1">
    <source>
        <dbReference type="ARBA" id="ARBA00005820"/>
    </source>
</evidence>
<dbReference type="InterPro" id="IPR011990">
    <property type="entry name" value="TPR-like_helical_dom_sf"/>
</dbReference>